<protein>
    <recommendedName>
        <fullName evidence="1">RNase H type-1 domain-containing protein</fullName>
    </recommendedName>
</protein>
<accession>A0A7R9GR61</accession>
<dbReference type="GO" id="GO:0004523">
    <property type="term" value="F:RNA-DNA hybrid ribonuclease activity"/>
    <property type="evidence" value="ECO:0007669"/>
    <property type="project" value="InterPro"/>
</dbReference>
<evidence type="ECO:0000313" key="2">
    <source>
        <dbReference type="EMBL" id="CAD7393174.1"/>
    </source>
</evidence>
<dbReference type="AlphaFoldDB" id="A0A7R9GR61"/>
<organism evidence="2">
    <name type="scientific">Timema cristinae</name>
    <name type="common">Walking stick</name>
    <dbReference type="NCBI Taxonomy" id="61476"/>
    <lineage>
        <taxon>Eukaryota</taxon>
        <taxon>Metazoa</taxon>
        <taxon>Ecdysozoa</taxon>
        <taxon>Arthropoda</taxon>
        <taxon>Hexapoda</taxon>
        <taxon>Insecta</taxon>
        <taxon>Pterygota</taxon>
        <taxon>Neoptera</taxon>
        <taxon>Polyneoptera</taxon>
        <taxon>Phasmatodea</taxon>
        <taxon>Timematodea</taxon>
        <taxon>Timematoidea</taxon>
        <taxon>Timematidae</taxon>
        <taxon>Timema</taxon>
    </lineage>
</organism>
<reference evidence="2" key="1">
    <citation type="submission" date="2020-11" db="EMBL/GenBank/DDBJ databases">
        <authorList>
            <person name="Tran Van P."/>
        </authorList>
    </citation>
    <scope>NUCLEOTIDE SEQUENCE</scope>
</reference>
<dbReference type="GO" id="GO:0003676">
    <property type="term" value="F:nucleic acid binding"/>
    <property type="evidence" value="ECO:0007669"/>
    <property type="project" value="InterPro"/>
</dbReference>
<sequence length="198" mass="21846">MSSVLAISNRLAFCWIPGHAGPSENELVNQAAKEASLGVMAMFGMGSDASCTSSGFQPLIRTSCSPSGTVCRGGPLLYEGLDERRGDPPPVCELCDAPLSVYHILVECRKYAPIRLALNFKASCNVVISEPGSWEMHLWLARVVFQWEGEVLARTPGQSVLSLERLCLTYMKEKQQTQHTDAIGRQACKYYLKQFKEL</sequence>
<gene>
    <name evidence="2" type="ORF">TCEB3V08_LOCUS1158</name>
</gene>
<dbReference type="EMBL" id="OC316658">
    <property type="protein sequence ID" value="CAD7393174.1"/>
    <property type="molecule type" value="Genomic_DNA"/>
</dbReference>
<name>A0A7R9GR61_TIMCR</name>
<proteinExistence type="predicted"/>
<dbReference type="PROSITE" id="PS50879">
    <property type="entry name" value="RNASE_H_1"/>
    <property type="match status" value="1"/>
</dbReference>
<evidence type="ECO:0000259" key="1">
    <source>
        <dbReference type="PROSITE" id="PS50879"/>
    </source>
</evidence>
<feature type="domain" description="RNase H type-1" evidence="1">
    <location>
        <begin position="1"/>
        <end position="37"/>
    </location>
</feature>
<dbReference type="InterPro" id="IPR002156">
    <property type="entry name" value="RNaseH_domain"/>
</dbReference>